<evidence type="ECO:0000313" key="1">
    <source>
        <dbReference type="EMBL" id="EZH73807.1"/>
    </source>
</evidence>
<gene>
    <name evidence="1" type="ORF">ATO12_17900</name>
</gene>
<reference evidence="1 2" key="1">
    <citation type="submission" date="2014-04" db="EMBL/GenBank/DDBJ databases">
        <title>Aquimarina sp. 22II-S11-z7 Genome Sequencing.</title>
        <authorList>
            <person name="Lai Q."/>
        </authorList>
    </citation>
    <scope>NUCLEOTIDE SEQUENCE [LARGE SCALE GENOMIC DNA]</scope>
    <source>
        <strain evidence="1 2">22II-S11-z7</strain>
    </source>
</reference>
<dbReference type="RefSeq" id="WP_034242599.1">
    <property type="nucleotide sequence ID" value="NZ_AQRA01000005.1"/>
</dbReference>
<keyword evidence="2" id="KW-1185">Reference proteome</keyword>
<name>A0A023BUU4_9FLAO</name>
<proteinExistence type="predicted"/>
<accession>A0A023BUU4</accession>
<dbReference type="AlphaFoldDB" id="A0A023BUU4"/>
<protein>
    <submittedName>
        <fullName evidence="1">Uncharacterized protein</fullName>
    </submittedName>
</protein>
<evidence type="ECO:0000313" key="2">
    <source>
        <dbReference type="Proteomes" id="UP000023541"/>
    </source>
</evidence>
<dbReference type="OrthoDB" id="1122873at2"/>
<dbReference type="Proteomes" id="UP000023541">
    <property type="component" value="Unassembled WGS sequence"/>
</dbReference>
<dbReference type="EMBL" id="AQRA01000005">
    <property type="protein sequence ID" value="EZH73807.1"/>
    <property type="molecule type" value="Genomic_DNA"/>
</dbReference>
<dbReference type="STRING" id="1317122.ATO12_17900"/>
<comment type="caution">
    <text evidence="1">The sequence shown here is derived from an EMBL/GenBank/DDBJ whole genome shotgun (WGS) entry which is preliminary data.</text>
</comment>
<organism evidence="1 2">
    <name type="scientific">Aquimarina atlantica</name>
    <dbReference type="NCBI Taxonomy" id="1317122"/>
    <lineage>
        <taxon>Bacteria</taxon>
        <taxon>Pseudomonadati</taxon>
        <taxon>Bacteroidota</taxon>
        <taxon>Flavobacteriia</taxon>
        <taxon>Flavobacteriales</taxon>
        <taxon>Flavobacteriaceae</taxon>
        <taxon>Aquimarina</taxon>
    </lineage>
</organism>
<sequence>MNIIIKQIKIMERMDQLIRLQATGTPEDFASSLEISKTKLYRVIDIMRTLNAPIEYDIILQSFVYAEAVGFRFGFYRKKQKHKKLNSLAR</sequence>